<dbReference type="RefSeq" id="WP_149352274.1">
    <property type="nucleotide sequence ID" value="NZ_VTRV01000037.1"/>
</dbReference>
<dbReference type="SUPFAM" id="SSF55073">
    <property type="entry name" value="Nucleotide cyclase"/>
    <property type="match status" value="1"/>
</dbReference>
<dbReference type="SMART" id="SM00267">
    <property type="entry name" value="GGDEF"/>
    <property type="match status" value="1"/>
</dbReference>
<keyword evidence="7" id="KW-1185">Reference proteome</keyword>
<protein>
    <recommendedName>
        <fullName evidence="2">diguanylate cyclase</fullName>
        <ecNumber evidence="2">2.7.7.65</ecNumber>
    </recommendedName>
</protein>
<dbReference type="OrthoDB" id="5296913at2"/>
<evidence type="ECO:0000313" key="7">
    <source>
        <dbReference type="Proteomes" id="UP000323164"/>
    </source>
</evidence>
<feature type="transmembrane region" description="Helical" evidence="4">
    <location>
        <begin position="76"/>
        <end position="93"/>
    </location>
</feature>
<feature type="transmembrane region" description="Helical" evidence="4">
    <location>
        <begin position="130"/>
        <end position="149"/>
    </location>
</feature>
<sequence>MSASSAGDSTMGRLARATRVRALISTLADSTRVPVACASERDRIVRMRVRTLAPVLAVLTIAWIALDAAVLQPVDAVRIGLLRILMAAALVLLSRATWRLSATGTLRAFVWTQALGFGAMEWLLQPAHVAGQVGYGLFPFVIVTQLALFPAPWLQTLRTAVAPAASLLFALHRDGRALSIDDWRDAWLLVLLTGVAAWTGHAQLRLLVELLGARREASEDALTGLANRRTLDARLAAEAARARRHGQPLSLLMLDLDRFKVVNDEYGHAAGDRVLAAAANALADELRSIDLGARFGGEEFVAVLPDTPLGDAMRVAERIRRRIAAMPATVQGRTIPVTVSIGAAELADSEGIAGVLARTDAALYRAKRGGRDRCVAAPPSVRAPADSTP</sequence>
<dbReference type="EMBL" id="VTRV01000037">
    <property type="protein sequence ID" value="TZF90486.1"/>
    <property type="molecule type" value="Genomic_DNA"/>
</dbReference>
<evidence type="ECO:0000313" key="6">
    <source>
        <dbReference type="EMBL" id="TZF90486.1"/>
    </source>
</evidence>
<evidence type="ECO:0000256" key="1">
    <source>
        <dbReference type="ARBA" id="ARBA00001946"/>
    </source>
</evidence>
<dbReference type="GO" id="GO:0052621">
    <property type="term" value="F:diguanylate cyclase activity"/>
    <property type="evidence" value="ECO:0007669"/>
    <property type="project" value="UniProtKB-EC"/>
</dbReference>
<keyword evidence="4" id="KW-0812">Transmembrane</keyword>
<dbReference type="PANTHER" id="PTHR45138:SF9">
    <property type="entry name" value="DIGUANYLATE CYCLASE DGCM-RELATED"/>
    <property type="match status" value="1"/>
</dbReference>
<dbReference type="GO" id="GO:0043709">
    <property type="term" value="P:cell adhesion involved in single-species biofilm formation"/>
    <property type="evidence" value="ECO:0007669"/>
    <property type="project" value="TreeGrafter"/>
</dbReference>
<dbReference type="FunFam" id="3.30.70.270:FF:000001">
    <property type="entry name" value="Diguanylate cyclase domain protein"/>
    <property type="match status" value="1"/>
</dbReference>
<dbReference type="PROSITE" id="PS50887">
    <property type="entry name" value="GGDEF"/>
    <property type="match status" value="1"/>
</dbReference>
<feature type="domain" description="GGDEF" evidence="5">
    <location>
        <begin position="247"/>
        <end position="379"/>
    </location>
</feature>
<dbReference type="GO" id="GO:0005886">
    <property type="term" value="C:plasma membrane"/>
    <property type="evidence" value="ECO:0007669"/>
    <property type="project" value="TreeGrafter"/>
</dbReference>
<comment type="catalytic activity">
    <reaction evidence="3">
        <text>2 GTP = 3',3'-c-di-GMP + 2 diphosphate</text>
        <dbReference type="Rhea" id="RHEA:24898"/>
        <dbReference type="ChEBI" id="CHEBI:33019"/>
        <dbReference type="ChEBI" id="CHEBI:37565"/>
        <dbReference type="ChEBI" id="CHEBI:58805"/>
        <dbReference type="EC" id="2.7.7.65"/>
    </reaction>
</comment>
<comment type="cofactor">
    <cofactor evidence="1">
        <name>Mg(2+)</name>
        <dbReference type="ChEBI" id="CHEBI:18420"/>
    </cofactor>
</comment>
<accession>A0A5D8Z7G8</accession>
<dbReference type="InterPro" id="IPR050469">
    <property type="entry name" value="Diguanylate_Cyclase"/>
</dbReference>
<name>A0A5D8Z7G8_9GAMM</name>
<keyword evidence="4" id="KW-1133">Transmembrane helix</keyword>
<feature type="transmembrane region" description="Helical" evidence="4">
    <location>
        <begin position="51"/>
        <end position="70"/>
    </location>
</feature>
<dbReference type="InterPro" id="IPR043128">
    <property type="entry name" value="Rev_trsase/Diguanyl_cyclase"/>
</dbReference>
<dbReference type="PANTHER" id="PTHR45138">
    <property type="entry name" value="REGULATORY COMPONENTS OF SENSORY TRANSDUCTION SYSTEM"/>
    <property type="match status" value="1"/>
</dbReference>
<dbReference type="EC" id="2.7.7.65" evidence="2"/>
<dbReference type="InterPro" id="IPR000160">
    <property type="entry name" value="GGDEF_dom"/>
</dbReference>
<dbReference type="CDD" id="cd01949">
    <property type="entry name" value="GGDEF"/>
    <property type="match status" value="1"/>
</dbReference>
<gene>
    <name evidence="6" type="ORF">FW784_05085</name>
</gene>
<reference evidence="6 7" key="1">
    <citation type="submission" date="2019-08" db="EMBL/GenBank/DDBJ databases">
        <title>Draft genome sequence of Lysobacter sp. UKS-15.</title>
        <authorList>
            <person name="Im W.-T."/>
        </authorList>
    </citation>
    <scope>NUCLEOTIDE SEQUENCE [LARGE SCALE GENOMIC DNA]</scope>
    <source>
        <strain evidence="6 7">UKS-15</strain>
    </source>
</reference>
<keyword evidence="4" id="KW-0472">Membrane</keyword>
<dbReference type="NCBIfam" id="TIGR00254">
    <property type="entry name" value="GGDEF"/>
    <property type="match status" value="1"/>
</dbReference>
<dbReference type="Proteomes" id="UP000323164">
    <property type="component" value="Unassembled WGS sequence"/>
</dbReference>
<dbReference type="Gene3D" id="3.30.70.270">
    <property type="match status" value="1"/>
</dbReference>
<evidence type="ECO:0000256" key="2">
    <source>
        <dbReference type="ARBA" id="ARBA00012528"/>
    </source>
</evidence>
<organism evidence="6 7">
    <name type="scientific">Cognatilysobacter lacus</name>
    <dbReference type="NCBI Taxonomy" id="1643323"/>
    <lineage>
        <taxon>Bacteria</taxon>
        <taxon>Pseudomonadati</taxon>
        <taxon>Pseudomonadota</taxon>
        <taxon>Gammaproteobacteria</taxon>
        <taxon>Lysobacterales</taxon>
        <taxon>Lysobacteraceae</taxon>
        <taxon>Cognatilysobacter</taxon>
    </lineage>
</organism>
<dbReference type="AlphaFoldDB" id="A0A5D8Z7G8"/>
<comment type="caution">
    <text evidence="6">The sequence shown here is derived from an EMBL/GenBank/DDBJ whole genome shotgun (WGS) entry which is preliminary data.</text>
</comment>
<evidence type="ECO:0000256" key="4">
    <source>
        <dbReference type="SAM" id="Phobius"/>
    </source>
</evidence>
<dbReference type="InterPro" id="IPR029787">
    <property type="entry name" value="Nucleotide_cyclase"/>
</dbReference>
<dbReference type="Pfam" id="PF00990">
    <property type="entry name" value="GGDEF"/>
    <property type="match status" value="1"/>
</dbReference>
<evidence type="ECO:0000256" key="3">
    <source>
        <dbReference type="ARBA" id="ARBA00034247"/>
    </source>
</evidence>
<dbReference type="GO" id="GO:1902201">
    <property type="term" value="P:negative regulation of bacterial-type flagellum-dependent cell motility"/>
    <property type="evidence" value="ECO:0007669"/>
    <property type="project" value="TreeGrafter"/>
</dbReference>
<proteinExistence type="predicted"/>
<evidence type="ECO:0000259" key="5">
    <source>
        <dbReference type="PROSITE" id="PS50887"/>
    </source>
</evidence>